<dbReference type="InterPro" id="IPR053865">
    <property type="entry name" value="DUF6934"/>
</dbReference>
<protein>
    <submittedName>
        <fullName evidence="1">Uncharacterized protein</fullName>
    </submittedName>
</protein>
<reference evidence="1 2" key="1">
    <citation type="submission" date="2021-03" db="EMBL/GenBank/DDBJ databases">
        <title>Assistant Professor.</title>
        <authorList>
            <person name="Huq M.A."/>
        </authorList>
    </citation>
    <scope>NUCLEOTIDE SEQUENCE [LARGE SCALE GENOMIC DNA]</scope>
    <source>
        <strain evidence="1 2">MAH-29</strain>
    </source>
</reference>
<gene>
    <name evidence="1" type="ORF">J7I42_05565</name>
</gene>
<sequence length="149" mass="17377">MYQTIYEYNEVHAFRYKFISTGKRDIVKVIEFTPTATCNVYNLAFGDLLTNGELDDLARSNNGDIIKIFATIIDVVRTFTTKNPSFIIYFKGSTPQRTLFYSRILKTYYQYYSTKFDVVGYVDTKNGLLEIPFDPNSKDMYLGFLIKRI</sequence>
<dbReference type="RefSeq" id="WP_209137781.1">
    <property type="nucleotide sequence ID" value="NZ_JAGHKO010000001.1"/>
</dbReference>
<dbReference type="Proteomes" id="UP000677244">
    <property type="component" value="Unassembled WGS sequence"/>
</dbReference>
<proteinExistence type="predicted"/>
<accession>A0ABS3YPA8</accession>
<organism evidence="1 2">
    <name type="scientific">Niastella soli</name>
    <dbReference type="NCBI Taxonomy" id="2821487"/>
    <lineage>
        <taxon>Bacteria</taxon>
        <taxon>Pseudomonadati</taxon>
        <taxon>Bacteroidota</taxon>
        <taxon>Chitinophagia</taxon>
        <taxon>Chitinophagales</taxon>
        <taxon>Chitinophagaceae</taxon>
        <taxon>Niastella</taxon>
    </lineage>
</organism>
<dbReference type="Pfam" id="PF22028">
    <property type="entry name" value="DUF6934"/>
    <property type="match status" value="1"/>
</dbReference>
<evidence type="ECO:0000313" key="1">
    <source>
        <dbReference type="EMBL" id="MBO9199726.1"/>
    </source>
</evidence>
<keyword evidence="2" id="KW-1185">Reference proteome</keyword>
<dbReference type="EMBL" id="JAGHKO010000001">
    <property type="protein sequence ID" value="MBO9199726.1"/>
    <property type="molecule type" value="Genomic_DNA"/>
</dbReference>
<evidence type="ECO:0000313" key="2">
    <source>
        <dbReference type="Proteomes" id="UP000677244"/>
    </source>
</evidence>
<name>A0ABS3YPA8_9BACT</name>
<comment type="caution">
    <text evidence="1">The sequence shown here is derived from an EMBL/GenBank/DDBJ whole genome shotgun (WGS) entry which is preliminary data.</text>
</comment>